<evidence type="ECO:0000313" key="3">
    <source>
        <dbReference type="Proteomes" id="UP000246085"/>
    </source>
</evidence>
<feature type="compositionally biased region" description="Polar residues" evidence="1">
    <location>
        <begin position="28"/>
        <end position="46"/>
    </location>
</feature>
<evidence type="ECO:0000313" key="2">
    <source>
        <dbReference type="EMBL" id="SPP96984.1"/>
    </source>
</evidence>
<dbReference type="AlphaFoldDB" id="A0A2U3Q6D8"/>
<protein>
    <submittedName>
        <fullName evidence="2">Uncharacterized protein</fullName>
    </submittedName>
</protein>
<dbReference type="KEGG" id="bvz:BRAD3257_6064"/>
<organism evidence="2 3">
    <name type="scientific">Bradyrhizobium vignae</name>
    <dbReference type="NCBI Taxonomy" id="1549949"/>
    <lineage>
        <taxon>Bacteria</taxon>
        <taxon>Pseudomonadati</taxon>
        <taxon>Pseudomonadota</taxon>
        <taxon>Alphaproteobacteria</taxon>
        <taxon>Hyphomicrobiales</taxon>
        <taxon>Nitrobacteraceae</taxon>
        <taxon>Bradyrhizobium</taxon>
    </lineage>
</organism>
<dbReference type="EMBL" id="LS398110">
    <property type="protein sequence ID" value="SPP96984.1"/>
    <property type="molecule type" value="Genomic_DNA"/>
</dbReference>
<gene>
    <name evidence="2" type="ORF">BRAD3257_6064</name>
</gene>
<evidence type="ECO:0000256" key="1">
    <source>
        <dbReference type="SAM" id="MobiDB-lite"/>
    </source>
</evidence>
<proteinExistence type="predicted"/>
<feature type="region of interest" description="Disordered" evidence="1">
    <location>
        <begin position="28"/>
        <end position="55"/>
    </location>
</feature>
<name>A0A2U3Q6D8_9BRAD</name>
<sequence length="203" mass="22006">MAGPSWCSHRRTEAGQACRPSCARITRASSPWRGSQSESKLPSISPGTMHRRSRVASGIANRTVSRRDTVWLCPAGWREGSVDRAGDQPEIVHIYLPPSAFSPDKLGVGVDGLPSGALRFESAVEDPLLGEMARAVASELRAESCTGRLLVETLACSMAARLVQRYVSVSAAQSGAFLARAGLDRRRVFRIGVKFVLECWNHT</sequence>
<dbReference type="Proteomes" id="UP000246085">
    <property type="component" value="Chromosome BRAD3257"/>
</dbReference>
<accession>A0A2U3Q6D8</accession>
<reference evidence="2 3" key="1">
    <citation type="submission" date="2018-03" db="EMBL/GenBank/DDBJ databases">
        <authorList>
            <person name="Gully D."/>
        </authorList>
    </citation>
    <scope>NUCLEOTIDE SEQUENCE [LARGE SCALE GENOMIC DNA]</scope>
    <source>
        <strain evidence="2">ORS3257</strain>
    </source>
</reference>